<dbReference type="Proteomes" id="UP000460626">
    <property type="component" value="Unassembled WGS sequence"/>
</dbReference>
<proteinExistence type="predicted"/>
<dbReference type="OrthoDB" id="9793723at2"/>
<dbReference type="Gene3D" id="3.40.50.150">
    <property type="entry name" value="Vaccinia Virus protein VP39"/>
    <property type="match status" value="1"/>
</dbReference>
<dbReference type="InterPro" id="IPR029063">
    <property type="entry name" value="SAM-dependent_MTases_sf"/>
</dbReference>
<comment type="caution">
    <text evidence="3">The sequence shown here is derived from an EMBL/GenBank/DDBJ whole genome shotgun (WGS) entry which is preliminary data.</text>
</comment>
<dbReference type="SUPFAM" id="SSF53335">
    <property type="entry name" value="S-adenosyl-L-methionine-dependent methyltransferases"/>
    <property type="match status" value="1"/>
</dbReference>
<dbReference type="AlphaFoldDB" id="A0A844ZYC6"/>
<dbReference type="EMBL" id="WTYH01000001">
    <property type="protein sequence ID" value="MXO93153.1"/>
    <property type="molecule type" value="Genomic_DNA"/>
</dbReference>
<keyword evidence="2 3" id="KW-0808">Transferase</keyword>
<evidence type="ECO:0000256" key="2">
    <source>
        <dbReference type="ARBA" id="ARBA00022679"/>
    </source>
</evidence>
<dbReference type="GO" id="GO:0032259">
    <property type="term" value="P:methylation"/>
    <property type="evidence" value="ECO:0007669"/>
    <property type="project" value="UniProtKB-KW"/>
</dbReference>
<evidence type="ECO:0000313" key="4">
    <source>
        <dbReference type="Proteomes" id="UP000460626"/>
    </source>
</evidence>
<evidence type="ECO:0000313" key="3">
    <source>
        <dbReference type="EMBL" id="MXO93153.1"/>
    </source>
</evidence>
<dbReference type="InterPro" id="IPR050602">
    <property type="entry name" value="Malonyl-ACP_OMT"/>
</dbReference>
<gene>
    <name evidence="3" type="ORF">GRI62_05970</name>
</gene>
<dbReference type="PANTHER" id="PTHR13090:SF1">
    <property type="entry name" value="ARGININE-HYDROXYLASE NDUFAF5, MITOCHONDRIAL"/>
    <property type="match status" value="1"/>
</dbReference>
<evidence type="ECO:0000256" key="1">
    <source>
        <dbReference type="ARBA" id="ARBA00022603"/>
    </source>
</evidence>
<organism evidence="3 4">
    <name type="scientific">Aurantiacibacter arachoides</name>
    <dbReference type="NCBI Taxonomy" id="1850444"/>
    <lineage>
        <taxon>Bacteria</taxon>
        <taxon>Pseudomonadati</taxon>
        <taxon>Pseudomonadota</taxon>
        <taxon>Alphaproteobacteria</taxon>
        <taxon>Sphingomonadales</taxon>
        <taxon>Erythrobacteraceae</taxon>
        <taxon>Aurantiacibacter</taxon>
    </lineage>
</organism>
<sequence length="250" mass="26723">MSSAPPTIFDPARRVARYARVAGLQRREDAARYVIDDMIDEVTERLAFVRRPAGTAAVVGDWTGALATALERAGHAVTRFGPATLDEERPWPVSGFDLLVSIGTLDTVNDLPGALVHMRQALAPGGLAIASMVGGASLRNLRSAMQDADGDRPAARMHPLVDPRSAPGLLQRAGWTNPVVDMQRLIVRYSSLDRLVADLRAQGLGGVLASPAPPLTRDGRERARAAFLARADDDGKVSETFEIVTLTGGR</sequence>
<accession>A0A844ZYC6</accession>
<name>A0A844ZYC6_9SPHN</name>
<keyword evidence="1 3" id="KW-0489">Methyltransferase</keyword>
<dbReference type="GO" id="GO:0008168">
    <property type="term" value="F:methyltransferase activity"/>
    <property type="evidence" value="ECO:0007669"/>
    <property type="project" value="UniProtKB-KW"/>
</dbReference>
<dbReference type="Pfam" id="PF13489">
    <property type="entry name" value="Methyltransf_23"/>
    <property type="match status" value="1"/>
</dbReference>
<dbReference type="RefSeq" id="WP_131452455.1">
    <property type="nucleotide sequence ID" value="NZ_BMJK01000001.1"/>
</dbReference>
<keyword evidence="4" id="KW-1185">Reference proteome</keyword>
<protein>
    <submittedName>
        <fullName evidence="3">Methyltransferase domain-containing protein</fullName>
    </submittedName>
</protein>
<reference evidence="3 4" key="1">
    <citation type="submission" date="2019-12" db="EMBL/GenBank/DDBJ databases">
        <title>Genomic-based taxomic classification of the family Erythrobacteraceae.</title>
        <authorList>
            <person name="Xu L."/>
        </authorList>
    </citation>
    <scope>NUCLEOTIDE SEQUENCE [LARGE SCALE GENOMIC DNA]</scope>
    <source>
        <strain evidence="3 4">RC4-10-4</strain>
    </source>
</reference>
<dbReference type="PANTHER" id="PTHR13090">
    <property type="entry name" value="ARGININE-HYDROXYLASE NDUFAF5, MITOCHONDRIAL"/>
    <property type="match status" value="1"/>
</dbReference>